<feature type="domain" description="4Fe-4S ferredoxin-type" evidence="16">
    <location>
        <begin position="183"/>
        <end position="214"/>
    </location>
</feature>
<dbReference type="SUPFAM" id="SSF54292">
    <property type="entry name" value="2Fe-2S ferredoxin-like"/>
    <property type="match status" value="1"/>
</dbReference>
<keyword evidence="10" id="KW-0411">Iron-sulfur</keyword>
<comment type="similarity">
    <text evidence="3">Belongs to the complex I 75 kDa subunit family.</text>
</comment>
<dbReference type="GO" id="GO:0042773">
    <property type="term" value="P:ATP synthesis coupled electron transport"/>
    <property type="evidence" value="ECO:0007669"/>
    <property type="project" value="InterPro"/>
</dbReference>
<feature type="compositionally biased region" description="Basic and acidic residues" evidence="14">
    <location>
        <begin position="530"/>
        <end position="539"/>
    </location>
</feature>
<keyword evidence="6" id="KW-0479">Metal-binding</keyword>
<dbReference type="InterPro" id="IPR000283">
    <property type="entry name" value="NADH_UbQ_OxRdtase_75kDa_su_CS"/>
</dbReference>
<name>A0A1G6Q0D0_9FIRM</name>
<evidence type="ECO:0000256" key="7">
    <source>
        <dbReference type="ARBA" id="ARBA00022737"/>
    </source>
</evidence>
<evidence type="ECO:0000256" key="13">
    <source>
        <dbReference type="ARBA" id="ARBA00034078"/>
    </source>
</evidence>
<dbReference type="InterPro" id="IPR017900">
    <property type="entry name" value="4Fe4S_Fe_S_CS"/>
</dbReference>
<feature type="domain" description="2Fe-2S ferredoxin-type" evidence="15">
    <location>
        <begin position="2"/>
        <end position="80"/>
    </location>
</feature>
<dbReference type="InterPro" id="IPR019574">
    <property type="entry name" value="NADH_UbQ_OxRdtase_Gsu_4Fe4S-bd"/>
</dbReference>
<dbReference type="PROSITE" id="PS00641">
    <property type="entry name" value="COMPLEX1_75K_1"/>
    <property type="match status" value="1"/>
</dbReference>
<dbReference type="AlphaFoldDB" id="A0A1G6Q0D0"/>
<keyword evidence="11" id="KW-0520">NAD</keyword>
<dbReference type="FunFam" id="3.30.70.20:FF:000035">
    <property type="entry name" value="Iron hydrogenase 1"/>
    <property type="match status" value="1"/>
</dbReference>
<comment type="cofactor">
    <cofactor evidence="13">
        <name>[2Fe-2S] cluster</name>
        <dbReference type="ChEBI" id="CHEBI:190135"/>
    </cofactor>
</comment>
<evidence type="ECO:0000256" key="2">
    <source>
        <dbReference type="ARBA" id="ARBA00004370"/>
    </source>
</evidence>
<evidence type="ECO:0000259" key="15">
    <source>
        <dbReference type="PROSITE" id="PS51085"/>
    </source>
</evidence>
<dbReference type="InterPro" id="IPR001041">
    <property type="entry name" value="2Fe-2S_ferredoxin-type"/>
</dbReference>
<evidence type="ECO:0000256" key="8">
    <source>
        <dbReference type="ARBA" id="ARBA00022967"/>
    </source>
</evidence>
<dbReference type="SMART" id="SM00929">
    <property type="entry name" value="NADH-G_4Fe-4S_3"/>
    <property type="match status" value="1"/>
</dbReference>
<dbReference type="NCBIfam" id="TIGR02512">
    <property type="entry name" value="FeFe_hydrog_A"/>
    <property type="match status" value="1"/>
</dbReference>
<feature type="domain" description="4Fe-4S ferredoxin-type" evidence="16">
    <location>
        <begin position="142"/>
        <end position="172"/>
    </location>
</feature>
<dbReference type="InterPro" id="IPR003149">
    <property type="entry name" value="Fe_hydrogenase_ssu"/>
</dbReference>
<proteinExistence type="inferred from homology"/>
<evidence type="ECO:0000256" key="5">
    <source>
        <dbReference type="ARBA" id="ARBA00022714"/>
    </source>
</evidence>
<evidence type="ECO:0000259" key="17">
    <source>
        <dbReference type="PROSITE" id="PS51839"/>
    </source>
</evidence>
<protein>
    <submittedName>
        <fullName evidence="18">NAD(P)-dependent iron-only hydrogenase catalytic subunit</fullName>
    </submittedName>
</protein>
<dbReference type="PROSITE" id="PS51839">
    <property type="entry name" value="4FE4S_HC3"/>
    <property type="match status" value="1"/>
</dbReference>
<dbReference type="PROSITE" id="PS51085">
    <property type="entry name" value="2FE2S_FER_2"/>
    <property type="match status" value="1"/>
</dbReference>
<evidence type="ECO:0000256" key="12">
    <source>
        <dbReference type="ARBA" id="ARBA00023136"/>
    </source>
</evidence>
<keyword evidence="5" id="KW-0001">2Fe-2S</keyword>
<dbReference type="GO" id="GO:0016020">
    <property type="term" value="C:membrane"/>
    <property type="evidence" value="ECO:0007669"/>
    <property type="project" value="UniProtKB-SubCell"/>
</dbReference>
<dbReference type="GO" id="GO:0005506">
    <property type="term" value="F:iron ion binding"/>
    <property type="evidence" value="ECO:0007669"/>
    <property type="project" value="InterPro"/>
</dbReference>
<dbReference type="Gene3D" id="3.40.50.1780">
    <property type="match status" value="1"/>
</dbReference>
<comment type="subcellular location">
    <subcellularLocation>
        <location evidence="2">Membrane</location>
    </subcellularLocation>
</comment>
<dbReference type="InterPro" id="IPR009016">
    <property type="entry name" value="Fe_hydrogenase"/>
</dbReference>
<dbReference type="Gene3D" id="3.10.20.740">
    <property type="match status" value="1"/>
</dbReference>
<dbReference type="PROSITE" id="PS00198">
    <property type="entry name" value="4FE4S_FER_1"/>
    <property type="match status" value="1"/>
</dbReference>
<evidence type="ECO:0000256" key="6">
    <source>
        <dbReference type="ARBA" id="ARBA00022723"/>
    </source>
</evidence>
<dbReference type="PROSITE" id="PS51379">
    <property type="entry name" value="4FE4S_FER_2"/>
    <property type="match status" value="2"/>
</dbReference>
<keyword evidence="7" id="KW-0677">Repeat</keyword>
<dbReference type="EMBL" id="FMYT01000016">
    <property type="protein sequence ID" value="SDC85681.1"/>
    <property type="molecule type" value="Genomic_DNA"/>
</dbReference>
<dbReference type="Pfam" id="PF13510">
    <property type="entry name" value="Fer2_4"/>
    <property type="match status" value="1"/>
</dbReference>
<dbReference type="NCBIfam" id="NF040763">
    <property type="entry name" value="FeFe_hydrog_A6"/>
    <property type="match status" value="1"/>
</dbReference>
<dbReference type="Pfam" id="PF10588">
    <property type="entry name" value="NADH-G_4Fe-4S_3"/>
    <property type="match status" value="1"/>
</dbReference>
<evidence type="ECO:0000313" key="21">
    <source>
        <dbReference type="Proteomes" id="UP000324896"/>
    </source>
</evidence>
<feature type="domain" description="4Fe-4S His(Cys)3-ligated-type" evidence="17">
    <location>
        <begin position="80"/>
        <end position="119"/>
    </location>
</feature>
<evidence type="ECO:0000256" key="4">
    <source>
        <dbReference type="ARBA" id="ARBA00022485"/>
    </source>
</evidence>
<evidence type="ECO:0000256" key="10">
    <source>
        <dbReference type="ARBA" id="ARBA00023014"/>
    </source>
</evidence>
<organism evidence="18 21">
    <name type="scientific">Halanaerobium congolense</name>
    <dbReference type="NCBI Taxonomy" id="54121"/>
    <lineage>
        <taxon>Bacteria</taxon>
        <taxon>Bacillati</taxon>
        <taxon>Bacillota</taxon>
        <taxon>Clostridia</taxon>
        <taxon>Halanaerobiales</taxon>
        <taxon>Halanaerobiaceae</taxon>
        <taxon>Halanaerobium</taxon>
    </lineage>
</organism>
<dbReference type="Pfam" id="PF02256">
    <property type="entry name" value="Fe_hyd_SSU"/>
    <property type="match status" value="1"/>
</dbReference>
<dbReference type="InterPro" id="IPR013352">
    <property type="entry name" value="Fe_hydrogenase_subset"/>
</dbReference>
<evidence type="ECO:0000313" key="20">
    <source>
        <dbReference type="Proteomes" id="UP000295758"/>
    </source>
</evidence>
<dbReference type="InterPro" id="IPR050340">
    <property type="entry name" value="Cytosolic_Fe-S_CAF"/>
</dbReference>
<dbReference type="InterPro" id="IPR054351">
    <property type="entry name" value="NADH_UbQ_OxRdtase_ferredoxin"/>
</dbReference>
<reference evidence="19 20" key="2">
    <citation type="submission" date="2019-03" db="EMBL/GenBank/DDBJ databases">
        <title>Deep subsurface shale carbon reservoir microbial communities from Ohio and West Virginia, USA.</title>
        <authorList>
            <person name="Wrighton K."/>
        </authorList>
    </citation>
    <scope>NUCLEOTIDE SEQUENCE [LARGE SCALE GENOMIC DNA]</scope>
    <source>
        <strain evidence="19 20">UTICA-S4D12</strain>
    </source>
</reference>
<keyword evidence="9" id="KW-0408">Iron</keyword>
<dbReference type="Pfam" id="PF22117">
    <property type="entry name" value="Fer4_Nqo3"/>
    <property type="match status" value="1"/>
</dbReference>
<dbReference type="GO" id="GO:0008137">
    <property type="term" value="F:NADH dehydrogenase (ubiquinone) activity"/>
    <property type="evidence" value="ECO:0007669"/>
    <property type="project" value="InterPro"/>
</dbReference>
<sequence length="573" mass="62727">MSKVKITIDEQTVEVEENSTLLEAAKKIGIDIPTLCYHPDLSLHGACRVCVVEDEKSGSLLASCATPVNEGMQINTRSMKARKARRKNVELLLANHPNDCLGCDRNGYCELQDLTYELGIQSEDVERIAGEQSEYELDTTGPALKRDPNKCILCGRCVRICEEVQGVSALQFTGRGFDSIVSTAFDLPQAEINCVNCGQCATVCPVGAITELSEIEKVWAALEDDSKHVLVQTAPSIQATLGEEFEMETGTVVTGKMVAALRRMGFDKVFSTDFGADLTILEEGSEFLKKLNGEGELPHITSCCPGWVKGAEHNFPDLLKHLSSAKSPMQMFSALSKTYYPDQTGVDPETIYTVAVMPCTAKKFEKDREEINGSDFKDTDAVLTTREFARMIKEMGINFTALPDEDFDELMGESTGAGTIFGTTGGVAEAAVRTVKEKLTGEPLERLNLGFRGINQAEVRIGDRIVKVGIANGFKNAQKLLERVRAGECDLDFIEIMACPHGCVGGGGQPRPATNEKKEKRAQGLASIDDTSKIRKSHENPQIMKLYDEFLGEPLGGESHHLLHTKYKARPKN</sequence>
<dbReference type="GO" id="GO:0008901">
    <property type="term" value="F:ferredoxin hydrogenase activity"/>
    <property type="evidence" value="ECO:0007669"/>
    <property type="project" value="InterPro"/>
</dbReference>
<gene>
    <name evidence="19" type="ORF">BY453_1253</name>
    <name evidence="18" type="ORF">SAMN04488597_11620</name>
</gene>
<keyword evidence="12" id="KW-0472">Membrane</keyword>
<dbReference type="GO" id="GO:0051539">
    <property type="term" value="F:4 iron, 4 sulfur cluster binding"/>
    <property type="evidence" value="ECO:0007669"/>
    <property type="project" value="UniProtKB-KW"/>
</dbReference>
<evidence type="ECO:0000313" key="19">
    <source>
        <dbReference type="EMBL" id="TDS27717.1"/>
    </source>
</evidence>
<dbReference type="Gene3D" id="4.10.260.20">
    <property type="entry name" value="Iron hydrogenase, small subunit"/>
    <property type="match status" value="1"/>
</dbReference>
<evidence type="ECO:0000256" key="11">
    <source>
        <dbReference type="ARBA" id="ARBA00023027"/>
    </source>
</evidence>
<keyword evidence="4" id="KW-0004">4Fe-4S</keyword>
<dbReference type="SUPFAM" id="SSF53920">
    <property type="entry name" value="Fe-only hydrogenase"/>
    <property type="match status" value="1"/>
</dbReference>
<evidence type="ECO:0000256" key="14">
    <source>
        <dbReference type="SAM" id="MobiDB-lite"/>
    </source>
</evidence>
<dbReference type="EMBL" id="SOAA01000025">
    <property type="protein sequence ID" value="TDS27717.1"/>
    <property type="molecule type" value="Genomic_DNA"/>
</dbReference>
<dbReference type="InterPro" id="IPR004108">
    <property type="entry name" value="Fe_hydrogenase_lsu_C"/>
</dbReference>
<dbReference type="InterPro" id="IPR036991">
    <property type="entry name" value="Fe_hydrogenase_ssu_sf"/>
</dbReference>
<dbReference type="FunFam" id="3.10.20.740:FF:000004">
    <property type="entry name" value="NADH-quinone oxidoreductase"/>
    <property type="match status" value="1"/>
</dbReference>
<dbReference type="InterPro" id="IPR036010">
    <property type="entry name" value="2Fe-2S_ferredoxin-like_sf"/>
</dbReference>
<evidence type="ECO:0000256" key="3">
    <source>
        <dbReference type="ARBA" id="ARBA00005404"/>
    </source>
</evidence>
<dbReference type="SMART" id="SM00902">
    <property type="entry name" value="Fe_hyd_SSU"/>
    <property type="match status" value="1"/>
</dbReference>
<evidence type="ECO:0000313" key="18">
    <source>
        <dbReference type="EMBL" id="SDC85681.1"/>
    </source>
</evidence>
<dbReference type="RefSeq" id="WP_133618308.1">
    <property type="nucleotide sequence ID" value="NZ_FMYT01000016.1"/>
</dbReference>
<evidence type="ECO:0000256" key="9">
    <source>
        <dbReference type="ARBA" id="ARBA00023004"/>
    </source>
</evidence>
<feature type="region of interest" description="Disordered" evidence="14">
    <location>
        <begin position="507"/>
        <end position="539"/>
    </location>
</feature>
<dbReference type="InterPro" id="IPR049830">
    <property type="entry name" value="HndD"/>
</dbReference>
<evidence type="ECO:0000259" key="16">
    <source>
        <dbReference type="PROSITE" id="PS51379"/>
    </source>
</evidence>
<dbReference type="SUPFAM" id="SSF54862">
    <property type="entry name" value="4Fe-4S ferredoxins"/>
    <property type="match status" value="1"/>
</dbReference>
<dbReference type="GO" id="GO:0051537">
    <property type="term" value="F:2 iron, 2 sulfur cluster binding"/>
    <property type="evidence" value="ECO:0007669"/>
    <property type="project" value="UniProtKB-KW"/>
</dbReference>
<accession>A0A1G6Q0D0</accession>
<dbReference type="Proteomes" id="UP000295758">
    <property type="component" value="Unassembled WGS sequence"/>
</dbReference>
<dbReference type="Pfam" id="PF02906">
    <property type="entry name" value="Fe_hyd_lg_C"/>
    <property type="match status" value="1"/>
</dbReference>
<dbReference type="Proteomes" id="UP000324896">
    <property type="component" value="Unassembled WGS sequence"/>
</dbReference>
<dbReference type="Gene3D" id="3.40.950.10">
    <property type="entry name" value="Fe-only Hydrogenase (Larger Subunit), Chain L, domain 3"/>
    <property type="match status" value="1"/>
</dbReference>
<dbReference type="PANTHER" id="PTHR11615">
    <property type="entry name" value="NITRATE, FORMATE, IRON DEHYDROGENASE"/>
    <property type="match status" value="1"/>
</dbReference>
<dbReference type="CDD" id="cd00207">
    <property type="entry name" value="fer2"/>
    <property type="match status" value="1"/>
</dbReference>
<evidence type="ECO:0000256" key="1">
    <source>
        <dbReference type="ARBA" id="ARBA00001966"/>
    </source>
</evidence>
<dbReference type="Gene3D" id="3.30.70.20">
    <property type="match status" value="1"/>
</dbReference>
<reference evidence="18 21" key="1">
    <citation type="submission" date="2016-10" db="EMBL/GenBank/DDBJ databases">
        <authorList>
            <person name="Varghese N."/>
            <person name="Submissions S."/>
        </authorList>
    </citation>
    <scope>NUCLEOTIDE SEQUENCE [LARGE SCALE GENOMIC DNA]</scope>
    <source>
        <strain evidence="18 21">WG10</strain>
    </source>
</reference>
<comment type="cofactor">
    <cofactor evidence="1">
        <name>[4Fe-4S] cluster</name>
        <dbReference type="ChEBI" id="CHEBI:49883"/>
    </cofactor>
</comment>
<keyword evidence="8" id="KW-1278">Translocase</keyword>
<dbReference type="InterPro" id="IPR017896">
    <property type="entry name" value="4Fe4S_Fe-S-bd"/>
</dbReference>